<evidence type="ECO:0000256" key="1">
    <source>
        <dbReference type="ARBA" id="ARBA00001974"/>
    </source>
</evidence>
<feature type="region of interest" description="Disordered" evidence="11">
    <location>
        <begin position="491"/>
        <end position="512"/>
    </location>
</feature>
<keyword evidence="8" id="KW-0408">Iron</keyword>
<dbReference type="Gene3D" id="3.40.50.720">
    <property type="entry name" value="NAD(P)-binding Rossmann-like Domain"/>
    <property type="match status" value="1"/>
</dbReference>
<name>A0A1E7L9H2_9ACTN</name>
<comment type="cofactor">
    <cofactor evidence="1">
        <name>FAD</name>
        <dbReference type="ChEBI" id="CHEBI:57692"/>
    </cofactor>
</comment>
<dbReference type="PRINTS" id="PR00419">
    <property type="entry name" value="ADXRDTASE"/>
</dbReference>
<dbReference type="PANTHER" id="PTHR48467:SF1">
    <property type="entry name" value="GLUTAMATE SYNTHASE 1 [NADH], CHLOROPLASTIC-LIKE"/>
    <property type="match status" value="1"/>
</dbReference>
<evidence type="ECO:0000256" key="7">
    <source>
        <dbReference type="ARBA" id="ARBA00023002"/>
    </source>
</evidence>
<dbReference type="SUPFAM" id="SSF51971">
    <property type="entry name" value="Nucleotide-binding domain"/>
    <property type="match status" value="1"/>
</dbReference>
<reference evidence="13 14" key="1">
    <citation type="journal article" date="2016" name="Front. Microbiol.">
        <title>Comparative Genomics Analysis of Streptomyces Species Reveals Their Adaptation to the Marine Environment and Their Diversity at the Genomic Level.</title>
        <authorList>
            <person name="Tian X."/>
            <person name="Zhang Z."/>
            <person name="Yang T."/>
            <person name="Chen M."/>
            <person name="Li J."/>
            <person name="Chen F."/>
            <person name="Yang J."/>
            <person name="Li W."/>
            <person name="Zhang B."/>
            <person name="Zhang Z."/>
            <person name="Wu J."/>
            <person name="Zhang C."/>
            <person name="Long L."/>
            <person name="Xiao J."/>
        </authorList>
    </citation>
    <scope>NUCLEOTIDE SEQUENCE [LARGE SCALE GENOMIC DNA]</scope>
    <source>
        <strain evidence="13 14">SCSIO 10429</strain>
    </source>
</reference>
<dbReference type="PATRIC" id="fig|518642.10.peg.6881"/>
<dbReference type="GO" id="GO:0004324">
    <property type="term" value="F:ferredoxin-NADP+ reductase activity"/>
    <property type="evidence" value="ECO:0007669"/>
    <property type="project" value="UniProtKB-EC"/>
</dbReference>
<keyword evidence="4" id="KW-0479">Metal-binding</keyword>
<proteinExistence type="predicted"/>
<keyword evidence="6" id="KW-0521">NADP</keyword>
<dbReference type="InterPro" id="IPR036188">
    <property type="entry name" value="FAD/NAD-bd_sf"/>
</dbReference>
<comment type="caution">
    <text evidence="13">The sequence shown here is derived from an EMBL/GenBank/DDBJ whole genome shotgun (WGS) entry which is preliminary data.</text>
</comment>
<keyword evidence="3" id="KW-0285">Flavoprotein</keyword>
<dbReference type="AlphaFoldDB" id="A0A1E7L9H2"/>
<feature type="compositionally biased region" description="Basic residues" evidence="11">
    <location>
        <begin position="501"/>
        <end position="512"/>
    </location>
</feature>
<dbReference type="RefSeq" id="WP_070015705.1">
    <property type="nucleotide sequence ID" value="NZ_LJGW01000111.1"/>
</dbReference>
<dbReference type="InterPro" id="IPR055275">
    <property type="entry name" value="Ferredox_Rdtase"/>
</dbReference>
<evidence type="ECO:0000256" key="3">
    <source>
        <dbReference type="ARBA" id="ARBA00022630"/>
    </source>
</evidence>
<evidence type="ECO:0000256" key="5">
    <source>
        <dbReference type="ARBA" id="ARBA00022827"/>
    </source>
</evidence>
<keyword evidence="9" id="KW-0411">Iron-sulfur</keyword>
<keyword evidence="5" id="KW-0274">FAD</keyword>
<dbReference type="Pfam" id="PF00037">
    <property type="entry name" value="Fer4"/>
    <property type="match status" value="1"/>
</dbReference>
<dbReference type="PANTHER" id="PTHR48467">
    <property type="entry name" value="GLUTAMATE SYNTHASE 1 [NADH], CHLOROPLASTIC-LIKE"/>
    <property type="match status" value="1"/>
</dbReference>
<dbReference type="PROSITE" id="PS00198">
    <property type="entry name" value="4FE4S_FER_1"/>
    <property type="match status" value="1"/>
</dbReference>
<dbReference type="PROSITE" id="PS51379">
    <property type="entry name" value="4FE4S_FER_2"/>
    <property type="match status" value="1"/>
</dbReference>
<evidence type="ECO:0000259" key="12">
    <source>
        <dbReference type="PROSITE" id="PS51379"/>
    </source>
</evidence>
<evidence type="ECO:0000313" key="13">
    <source>
        <dbReference type="EMBL" id="OEV12857.1"/>
    </source>
</evidence>
<evidence type="ECO:0000256" key="2">
    <source>
        <dbReference type="ARBA" id="ARBA00013223"/>
    </source>
</evidence>
<accession>A0A1E7L9H2</accession>
<evidence type="ECO:0000256" key="4">
    <source>
        <dbReference type="ARBA" id="ARBA00022723"/>
    </source>
</evidence>
<keyword evidence="7" id="KW-0560">Oxidoreductase</keyword>
<dbReference type="InterPro" id="IPR017896">
    <property type="entry name" value="4Fe4S_Fe-S-bd"/>
</dbReference>
<keyword evidence="14" id="KW-1185">Reference proteome</keyword>
<sequence length="512" mass="54229">MAYAITQTCCNDATCVSVCPVNCIRPTPGERDFGSTEMLHIDPATCIDCGACADACPVDAVFPVDSLTAGQREYADINAAYFERTEEEPQPEESPTAVPGPNFHDWGAPAFERVLPPDFGPLRVAIVGTGPAGMYAAEDLLLHTRADVTLVDRLPLAGGLLRYGVAPDHPATKKAGDTFARFHTHPRVQMHLGLDVGGDVSPEELAAHHDAVIYAVGAAADRRLGIPGEERTGSVAATTVVAWYNAHPEVAPDAVDLSAERVVVIGNGNVALDVARILVSDPETLADTGIAPHALAELRRSKVREVVLLGRRGPDHAAYTRSELLALKHLPEVDLIVDDHDPRIGAAIDAAGPQDKAAVLRDVTRETVDWSVSPGAAGRRRRIVFRFLSAPVEIRGDAHVRAVRTTGGSGESDIPAGMALRAIGYRGVPQAGLPFDETTGTVRHENGRVTGTSGTYVVGWIKRGPSGGIGANRACASETVGTLLSDAVAGTLPPPTGGPRAFHRLARRRRRR</sequence>
<dbReference type="GO" id="GO:0046872">
    <property type="term" value="F:metal ion binding"/>
    <property type="evidence" value="ECO:0007669"/>
    <property type="project" value="UniProtKB-KW"/>
</dbReference>
<gene>
    <name evidence="13" type="ORF">AN218_06575</name>
</gene>
<protein>
    <recommendedName>
        <fullName evidence="2">ferredoxin--NADP(+) reductase</fullName>
        <ecNumber evidence="2">1.18.1.2</ecNumber>
    </recommendedName>
</protein>
<organism evidence="13 14">
    <name type="scientific">Streptomyces nanshensis</name>
    <dbReference type="NCBI Taxonomy" id="518642"/>
    <lineage>
        <taxon>Bacteria</taxon>
        <taxon>Bacillati</taxon>
        <taxon>Actinomycetota</taxon>
        <taxon>Actinomycetes</taxon>
        <taxon>Kitasatosporales</taxon>
        <taxon>Streptomycetaceae</taxon>
        <taxon>Streptomyces</taxon>
    </lineage>
</organism>
<feature type="domain" description="4Fe-4S ferredoxin-type" evidence="12">
    <location>
        <begin position="37"/>
        <end position="66"/>
    </location>
</feature>
<dbReference type="Proteomes" id="UP000176005">
    <property type="component" value="Unassembled WGS sequence"/>
</dbReference>
<dbReference type="GO" id="GO:0051536">
    <property type="term" value="F:iron-sulfur cluster binding"/>
    <property type="evidence" value="ECO:0007669"/>
    <property type="project" value="UniProtKB-KW"/>
</dbReference>
<evidence type="ECO:0000256" key="8">
    <source>
        <dbReference type="ARBA" id="ARBA00023004"/>
    </source>
</evidence>
<dbReference type="InterPro" id="IPR017900">
    <property type="entry name" value="4Fe4S_Fe_S_CS"/>
</dbReference>
<evidence type="ECO:0000313" key="14">
    <source>
        <dbReference type="Proteomes" id="UP000176005"/>
    </source>
</evidence>
<comment type="catalytic activity">
    <reaction evidence="10">
        <text>2 reduced [2Fe-2S]-[ferredoxin] + NADP(+) + H(+) = 2 oxidized [2Fe-2S]-[ferredoxin] + NADPH</text>
        <dbReference type="Rhea" id="RHEA:20125"/>
        <dbReference type="Rhea" id="RHEA-COMP:10000"/>
        <dbReference type="Rhea" id="RHEA-COMP:10001"/>
        <dbReference type="ChEBI" id="CHEBI:15378"/>
        <dbReference type="ChEBI" id="CHEBI:33737"/>
        <dbReference type="ChEBI" id="CHEBI:33738"/>
        <dbReference type="ChEBI" id="CHEBI:57783"/>
        <dbReference type="ChEBI" id="CHEBI:58349"/>
        <dbReference type="EC" id="1.18.1.2"/>
    </reaction>
</comment>
<dbReference type="InterPro" id="IPR023753">
    <property type="entry name" value="FAD/NAD-binding_dom"/>
</dbReference>
<dbReference type="SUPFAM" id="SSF54862">
    <property type="entry name" value="4Fe-4S ferredoxins"/>
    <property type="match status" value="1"/>
</dbReference>
<evidence type="ECO:0000256" key="11">
    <source>
        <dbReference type="SAM" id="MobiDB-lite"/>
    </source>
</evidence>
<dbReference type="Pfam" id="PF07992">
    <property type="entry name" value="Pyr_redox_2"/>
    <property type="match status" value="1"/>
</dbReference>
<dbReference type="Gene3D" id="3.50.50.60">
    <property type="entry name" value="FAD/NAD(P)-binding domain"/>
    <property type="match status" value="1"/>
</dbReference>
<dbReference type="EC" id="1.18.1.2" evidence="2"/>
<evidence type="ECO:0000256" key="9">
    <source>
        <dbReference type="ARBA" id="ARBA00023014"/>
    </source>
</evidence>
<evidence type="ECO:0000256" key="10">
    <source>
        <dbReference type="ARBA" id="ARBA00047776"/>
    </source>
</evidence>
<dbReference type="Gene3D" id="3.30.70.20">
    <property type="match status" value="1"/>
</dbReference>
<dbReference type="EMBL" id="LJGW01000111">
    <property type="protein sequence ID" value="OEV12857.1"/>
    <property type="molecule type" value="Genomic_DNA"/>
</dbReference>
<evidence type="ECO:0000256" key="6">
    <source>
        <dbReference type="ARBA" id="ARBA00022857"/>
    </source>
</evidence>